<dbReference type="Gramene" id="Psat04G0465900-T1">
    <property type="protein sequence ID" value="KAI5420902.1"/>
    <property type="gene ID" value="KIW84_044659"/>
</dbReference>
<organism evidence="1 2">
    <name type="scientific">Pisum sativum</name>
    <name type="common">Garden pea</name>
    <name type="synonym">Lathyrus oleraceus</name>
    <dbReference type="NCBI Taxonomy" id="3888"/>
    <lineage>
        <taxon>Eukaryota</taxon>
        <taxon>Viridiplantae</taxon>
        <taxon>Streptophyta</taxon>
        <taxon>Embryophyta</taxon>
        <taxon>Tracheophyta</taxon>
        <taxon>Spermatophyta</taxon>
        <taxon>Magnoliopsida</taxon>
        <taxon>eudicotyledons</taxon>
        <taxon>Gunneridae</taxon>
        <taxon>Pentapetalae</taxon>
        <taxon>rosids</taxon>
        <taxon>fabids</taxon>
        <taxon>Fabales</taxon>
        <taxon>Fabaceae</taxon>
        <taxon>Papilionoideae</taxon>
        <taxon>50 kb inversion clade</taxon>
        <taxon>NPAAA clade</taxon>
        <taxon>Hologalegina</taxon>
        <taxon>IRL clade</taxon>
        <taxon>Fabeae</taxon>
        <taxon>Lathyrus</taxon>
    </lineage>
</organism>
<gene>
    <name evidence="1" type="ORF">KIW84_044659</name>
</gene>
<reference evidence="1 2" key="1">
    <citation type="journal article" date="2022" name="Nat. Genet.">
        <title>Improved pea reference genome and pan-genome highlight genomic features and evolutionary characteristics.</title>
        <authorList>
            <person name="Yang T."/>
            <person name="Liu R."/>
            <person name="Luo Y."/>
            <person name="Hu S."/>
            <person name="Wang D."/>
            <person name="Wang C."/>
            <person name="Pandey M.K."/>
            <person name="Ge S."/>
            <person name="Xu Q."/>
            <person name="Li N."/>
            <person name="Li G."/>
            <person name="Huang Y."/>
            <person name="Saxena R.K."/>
            <person name="Ji Y."/>
            <person name="Li M."/>
            <person name="Yan X."/>
            <person name="He Y."/>
            <person name="Liu Y."/>
            <person name="Wang X."/>
            <person name="Xiang C."/>
            <person name="Varshney R.K."/>
            <person name="Ding H."/>
            <person name="Gao S."/>
            <person name="Zong X."/>
        </authorList>
    </citation>
    <scope>NUCLEOTIDE SEQUENCE [LARGE SCALE GENOMIC DNA]</scope>
    <source>
        <strain evidence="1 2">cv. Zhongwan 6</strain>
    </source>
</reference>
<comment type="caution">
    <text evidence="1">The sequence shown here is derived from an EMBL/GenBank/DDBJ whole genome shotgun (WGS) entry which is preliminary data.</text>
</comment>
<proteinExistence type="predicted"/>
<evidence type="ECO:0000313" key="1">
    <source>
        <dbReference type="EMBL" id="KAI5420902.1"/>
    </source>
</evidence>
<protein>
    <submittedName>
        <fullName evidence="1">Uncharacterized protein</fullName>
    </submittedName>
</protein>
<dbReference type="AlphaFoldDB" id="A0A9D4XIA0"/>
<evidence type="ECO:0000313" key="2">
    <source>
        <dbReference type="Proteomes" id="UP001058974"/>
    </source>
</evidence>
<dbReference type="EMBL" id="JAMSHJ010000004">
    <property type="protein sequence ID" value="KAI5420902.1"/>
    <property type="molecule type" value="Genomic_DNA"/>
</dbReference>
<accession>A0A9D4XIA0</accession>
<sequence length="235" mass="26616">MWSSSRVSKEEQSESFPFSTSVFNSSSGNPRIEDTRGLIHFLALVCIATTSKEEVYRRYRLLFSETTKCRDENETRTGASVRRNKRLRKSPDLAGCNDFDSAALVLSEQRIQRQMLKQSVGKRKISCLEDGDFDHPYALEEQRATLKQFYEASSSGVTSQNSIHQQRPNMESDSLGCVQMQTPSMHPDCNHTSDYTPLLPASIKQHILYSSELTTVNSLLPAVKVHKQQKGIETF</sequence>
<dbReference type="Proteomes" id="UP001058974">
    <property type="component" value="Chromosome 4"/>
</dbReference>
<name>A0A9D4XIA0_PEA</name>
<keyword evidence="2" id="KW-1185">Reference proteome</keyword>